<evidence type="ECO:0000256" key="17">
    <source>
        <dbReference type="ARBA" id="ARBA00047899"/>
    </source>
</evidence>
<evidence type="ECO:0000256" key="3">
    <source>
        <dbReference type="ARBA" id="ARBA00004514"/>
    </source>
</evidence>
<dbReference type="GO" id="GO:0042981">
    <property type="term" value="P:regulation of apoptotic process"/>
    <property type="evidence" value="ECO:0007669"/>
    <property type="project" value="TreeGrafter"/>
</dbReference>
<evidence type="ECO:0000256" key="8">
    <source>
        <dbReference type="ARBA" id="ARBA00022723"/>
    </source>
</evidence>
<dbReference type="GO" id="GO:0005741">
    <property type="term" value="C:mitochondrial outer membrane"/>
    <property type="evidence" value="ECO:0007669"/>
    <property type="project" value="UniProtKB-SubCell"/>
</dbReference>
<dbReference type="InterPro" id="IPR051511">
    <property type="entry name" value="MitoQC_Scaffold_Kinases"/>
</dbReference>
<gene>
    <name evidence="20" type="ORF">Bpfe_030189</name>
</gene>
<reference evidence="20" key="2">
    <citation type="submission" date="2023-04" db="EMBL/GenBank/DDBJ databases">
        <authorList>
            <person name="Bu L."/>
            <person name="Lu L."/>
            <person name="Laidemitt M.R."/>
            <person name="Zhang S.M."/>
            <person name="Mutuku M."/>
            <person name="Mkoji G."/>
            <person name="Steinauer M."/>
            <person name="Loker E.S."/>
        </authorList>
    </citation>
    <scope>NUCLEOTIDE SEQUENCE</scope>
    <source>
        <strain evidence="20">KasaAsao</strain>
        <tissue evidence="20">Whole Snail</tissue>
    </source>
</reference>
<evidence type="ECO:0000256" key="13">
    <source>
        <dbReference type="ARBA" id="ARBA00022840"/>
    </source>
</evidence>
<evidence type="ECO:0000256" key="2">
    <source>
        <dbReference type="ARBA" id="ARBA00004434"/>
    </source>
</evidence>
<dbReference type="GO" id="GO:0005829">
    <property type="term" value="C:cytosol"/>
    <property type="evidence" value="ECO:0007669"/>
    <property type="project" value="UniProtKB-SubCell"/>
</dbReference>
<dbReference type="GO" id="GO:0004674">
    <property type="term" value="F:protein serine/threonine kinase activity"/>
    <property type="evidence" value="ECO:0007669"/>
    <property type="project" value="UniProtKB-KW"/>
</dbReference>
<dbReference type="GO" id="GO:0005524">
    <property type="term" value="F:ATP binding"/>
    <property type="evidence" value="ECO:0007669"/>
    <property type="project" value="UniProtKB-KW"/>
</dbReference>
<keyword evidence="13" id="KW-0067">ATP-binding</keyword>
<evidence type="ECO:0000256" key="10">
    <source>
        <dbReference type="ARBA" id="ARBA00022777"/>
    </source>
</evidence>
<keyword evidence="11" id="KW-1000">Mitochondrion outer membrane</keyword>
<dbReference type="EC" id="2.7.11.1" evidence="5"/>
<keyword evidence="6" id="KW-0723">Serine/threonine-protein kinase</keyword>
<evidence type="ECO:0000256" key="5">
    <source>
        <dbReference type="ARBA" id="ARBA00012513"/>
    </source>
</evidence>
<keyword evidence="21" id="KW-1185">Reference proteome</keyword>
<keyword evidence="15" id="KW-0809">Transit peptide</keyword>
<organism evidence="20 21">
    <name type="scientific">Biomphalaria pfeifferi</name>
    <name type="common">Bloodfluke planorb</name>
    <name type="synonym">Freshwater snail</name>
    <dbReference type="NCBI Taxonomy" id="112525"/>
    <lineage>
        <taxon>Eukaryota</taxon>
        <taxon>Metazoa</taxon>
        <taxon>Spiralia</taxon>
        <taxon>Lophotrochozoa</taxon>
        <taxon>Mollusca</taxon>
        <taxon>Gastropoda</taxon>
        <taxon>Heterobranchia</taxon>
        <taxon>Euthyneura</taxon>
        <taxon>Panpulmonata</taxon>
        <taxon>Hygrophila</taxon>
        <taxon>Lymnaeoidea</taxon>
        <taxon>Planorbidae</taxon>
        <taxon>Biomphalaria</taxon>
    </lineage>
</organism>
<evidence type="ECO:0000256" key="9">
    <source>
        <dbReference type="ARBA" id="ARBA00022741"/>
    </source>
</evidence>
<keyword evidence="16" id="KW-0496">Mitochondrion</keyword>
<keyword evidence="12" id="KW-0999">Mitochondrion inner membrane</keyword>
<evidence type="ECO:0000256" key="6">
    <source>
        <dbReference type="ARBA" id="ARBA00022527"/>
    </source>
</evidence>
<evidence type="ECO:0000256" key="14">
    <source>
        <dbReference type="ARBA" id="ARBA00022842"/>
    </source>
</evidence>
<keyword evidence="7" id="KW-0808">Transferase</keyword>
<feature type="domain" description="Protein kinase" evidence="19">
    <location>
        <begin position="130"/>
        <end position="462"/>
    </location>
</feature>
<accession>A0AAD8AT03</accession>
<keyword evidence="9" id="KW-0547">Nucleotide-binding</keyword>
<name>A0AAD8AT03_BIOPF</name>
<evidence type="ECO:0000256" key="7">
    <source>
        <dbReference type="ARBA" id="ARBA00022679"/>
    </source>
</evidence>
<dbReference type="AlphaFoldDB" id="A0AAD8AT03"/>
<evidence type="ECO:0000256" key="11">
    <source>
        <dbReference type="ARBA" id="ARBA00022787"/>
    </source>
</evidence>
<dbReference type="Pfam" id="PF00069">
    <property type="entry name" value="Pkinase"/>
    <property type="match status" value="1"/>
</dbReference>
<evidence type="ECO:0000256" key="15">
    <source>
        <dbReference type="ARBA" id="ARBA00022946"/>
    </source>
</evidence>
<evidence type="ECO:0000256" key="16">
    <source>
        <dbReference type="ARBA" id="ARBA00023128"/>
    </source>
</evidence>
<dbReference type="InterPro" id="IPR011009">
    <property type="entry name" value="Kinase-like_dom_sf"/>
</dbReference>
<dbReference type="GO" id="GO:0046872">
    <property type="term" value="F:metal ion binding"/>
    <property type="evidence" value="ECO:0007669"/>
    <property type="project" value="UniProtKB-KW"/>
</dbReference>
<dbReference type="PANTHER" id="PTHR22972">
    <property type="entry name" value="SERINE/THREONINE PROTEIN KINASE"/>
    <property type="match status" value="1"/>
</dbReference>
<dbReference type="PROSITE" id="PS50011">
    <property type="entry name" value="PROTEIN_KINASE_DOM"/>
    <property type="match status" value="1"/>
</dbReference>
<dbReference type="Proteomes" id="UP001233172">
    <property type="component" value="Unassembled WGS sequence"/>
</dbReference>
<dbReference type="GO" id="GO:0000422">
    <property type="term" value="P:autophagy of mitochondrion"/>
    <property type="evidence" value="ECO:0007669"/>
    <property type="project" value="TreeGrafter"/>
</dbReference>
<reference evidence="20" key="1">
    <citation type="journal article" date="2023" name="PLoS Negl. Trop. Dis.">
        <title>A genome sequence for Biomphalaria pfeifferi, the major vector snail for the human-infecting parasite Schistosoma mansoni.</title>
        <authorList>
            <person name="Bu L."/>
            <person name="Lu L."/>
            <person name="Laidemitt M.R."/>
            <person name="Zhang S.M."/>
            <person name="Mutuku M."/>
            <person name="Mkoji G."/>
            <person name="Steinauer M."/>
            <person name="Loker E.S."/>
        </authorList>
    </citation>
    <scope>NUCLEOTIDE SEQUENCE</scope>
    <source>
        <strain evidence="20">KasaAsao</strain>
    </source>
</reference>
<evidence type="ECO:0000256" key="1">
    <source>
        <dbReference type="ARBA" id="ARBA00001946"/>
    </source>
</evidence>
<comment type="subcellular location">
    <subcellularLocation>
        <location evidence="3">Cytoplasm</location>
        <location evidence="3">Cytosol</location>
    </subcellularLocation>
    <subcellularLocation>
        <location evidence="2">Mitochondrion inner membrane</location>
        <topology evidence="2">Single-pass membrane protein</topology>
    </subcellularLocation>
    <subcellularLocation>
        <location evidence="4">Mitochondrion outer membrane</location>
        <topology evidence="4">Single-pass membrane protein</topology>
    </subcellularLocation>
</comment>
<comment type="catalytic activity">
    <reaction evidence="18">
        <text>L-seryl-[protein] + ATP = O-phospho-L-seryl-[protein] + ADP + H(+)</text>
        <dbReference type="Rhea" id="RHEA:17989"/>
        <dbReference type="Rhea" id="RHEA-COMP:9863"/>
        <dbReference type="Rhea" id="RHEA-COMP:11604"/>
        <dbReference type="ChEBI" id="CHEBI:15378"/>
        <dbReference type="ChEBI" id="CHEBI:29999"/>
        <dbReference type="ChEBI" id="CHEBI:30616"/>
        <dbReference type="ChEBI" id="CHEBI:83421"/>
        <dbReference type="ChEBI" id="CHEBI:456216"/>
        <dbReference type="EC" id="2.7.11.1"/>
    </reaction>
</comment>
<evidence type="ECO:0000259" key="19">
    <source>
        <dbReference type="PROSITE" id="PS50011"/>
    </source>
</evidence>
<keyword evidence="8" id="KW-0479">Metal-binding</keyword>
<keyword evidence="10 20" id="KW-0418">Kinase</keyword>
<dbReference type="PANTHER" id="PTHR22972:SF7">
    <property type="entry name" value="SERINE_THREONINE-PROTEIN KINASE PINK1, MITOCHONDRIAL"/>
    <property type="match status" value="1"/>
</dbReference>
<comment type="caution">
    <text evidence="20">The sequence shown here is derived from an EMBL/GenBank/DDBJ whole genome shotgun (WGS) entry which is preliminary data.</text>
</comment>
<evidence type="ECO:0000256" key="12">
    <source>
        <dbReference type="ARBA" id="ARBA00022792"/>
    </source>
</evidence>
<keyword evidence="12" id="KW-0472">Membrane</keyword>
<dbReference type="Gene3D" id="1.10.510.10">
    <property type="entry name" value="Transferase(Phosphotransferase) domain 1"/>
    <property type="match status" value="1"/>
</dbReference>
<evidence type="ECO:0000256" key="4">
    <source>
        <dbReference type="ARBA" id="ARBA00004572"/>
    </source>
</evidence>
<dbReference type="PROSITE" id="PS00108">
    <property type="entry name" value="PROTEIN_KINASE_ST"/>
    <property type="match status" value="1"/>
</dbReference>
<proteinExistence type="predicted"/>
<dbReference type="InterPro" id="IPR000719">
    <property type="entry name" value="Prot_kinase_dom"/>
</dbReference>
<dbReference type="InterPro" id="IPR008271">
    <property type="entry name" value="Ser/Thr_kinase_AS"/>
</dbReference>
<comment type="catalytic activity">
    <reaction evidence="17">
        <text>L-threonyl-[protein] + ATP = O-phospho-L-threonyl-[protein] + ADP + H(+)</text>
        <dbReference type="Rhea" id="RHEA:46608"/>
        <dbReference type="Rhea" id="RHEA-COMP:11060"/>
        <dbReference type="Rhea" id="RHEA-COMP:11605"/>
        <dbReference type="ChEBI" id="CHEBI:15378"/>
        <dbReference type="ChEBI" id="CHEBI:30013"/>
        <dbReference type="ChEBI" id="CHEBI:30616"/>
        <dbReference type="ChEBI" id="CHEBI:61977"/>
        <dbReference type="ChEBI" id="CHEBI:456216"/>
        <dbReference type="EC" id="2.7.11.1"/>
    </reaction>
</comment>
<comment type="cofactor">
    <cofactor evidence="1">
        <name>Mg(2+)</name>
        <dbReference type="ChEBI" id="CHEBI:18420"/>
    </cofactor>
</comment>
<dbReference type="GO" id="GO:0090141">
    <property type="term" value="P:positive regulation of mitochondrial fission"/>
    <property type="evidence" value="ECO:0007669"/>
    <property type="project" value="TreeGrafter"/>
</dbReference>
<sequence length="549" mass="62019">MPVVLWAKTAAGPNLAFVKSFGKALKTWKDVIQQNFFRKHHKPHVQQTFEIPRIDAKERCLFKPSIIHKGTNNLQSRIFRSLFARTTSRSLAIIDDGAEKMMSEMREKFQDFTFEPEPVQKLPNALKDLDINLKSIASGCEGAVYKAKLKDEAELASTAGDKEFNLAVKAVFNYGAESNSCSILRALEREIVPLRAEGCQAEALNELGNRVNRLPPHPNIVDMPGIFVDDMLVTEEGLRDFPAAMPQRVDRERCFGRNKTLYLVMKRRNTHLRDYLAHNSVPMATRCLMLAQLLEGVFHLQKHGIAHRDLKTDNILVDVSDTGGTPRLEICDFGCCLAEENKNLLVPYPSKDLYLGGNSWLMAPELVTAQPGPNSFLDYRKSDLWAVGAIAYEILGAENPFYPSKSKEVQQLRNVDYSEDDLPALPDDVPEPIQKVVLSLLSRNPNKRPSAIAAIAVIHLSNAKRDSSKHLNVFEKKNTVNRSPKKSTPHIFMTRVRESLNWILVESLSLLCQLTFSQNSETWDMDLAMKFLFLSQVSYADLREASKFF</sequence>
<protein>
    <recommendedName>
        <fullName evidence="5">non-specific serine/threonine protein kinase</fullName>
        <ecNumber evidence="5">2.7.11.1</ecNumber>
    </recommendedName>
</protein>
<evidence type="ECO:0000256" key="18">
    <source>
        <dbReference type="ARBA" id="ARBA00048679"/>
    </source>
</evidence>
<dbReference type="EMBL" id="JASAOG010000329">
    <property type="protein sequence ID" value="KAK0040395.1"/>
    <property type="molecule type" value="Genomic_DNA"/>
</dbReference>
<keyword evidence="14" id="KW-0460">Magnesium</keyword>
<dbReference type="SMART" id="SM00220">
    <property type="entry name" value="S_TKc"/>
    <property type="match status" value="1"/>
</dbReference>
<evidence type="ECO:0000313" key="20">
    <source>
        <dbReference type="EMBL" id="KAK0040395.1"/>
    </source>
</evidence>
<dbReference type="GO" id="GO:0005743">
    <property type="term" value="C:mitochondrial inner membrane"/>
    <property type="evidence" value="ECO:0007669"/>
    <property type="project" value="UniProtKB-SubCell"/>
</dbReference>
<dbReference type="SUPFAM" id="SSF56112">
    <property type="entry name" value="Protein kinase-like (PK-like)"/>
    <property type="match status" value="1"/>
</dbReference>
<evidence type="ECO:0000313" key="21">
    <source>
        <dbReference type="Proteomes" id="UP001233172"/>
    </source>
</evidence>